<dbReference type="EMBL" id="JBBNIN010000017">
    <property type="protein sequence ID" value="MEQ2711645.1"/>
    <property type="molecule type" value="Genomic_DNA"/>
</dbReference>
<dbReference type="Gene3D" id="3.40.710.10">
    <property type="entry name" value="DD-peptidase/beta-lactamase superfamily"/>
    <property type="match status" value="1"/>
</dbReference>
<dbReference type="Proteomes" id="UP001482154">
    <property type="component" value="Unassembled WGS sequence"/>
</dbReference>
<dbReference type="PRINTS" id="PR00725">
    <property type="entry name" value="DADACBPTASE1"/>
</dbReference>
<reference evidence="10 11" key="1">
    <citation type="submission" date="2024-04" db="EMBL/GenBank/DDBJ databases">
        <title>Human intestinal bacterial collection.</title>
        <authorList>
            <person name="Pauvert C."/>
            <person name="Hitch T.C.A."/>
            <person name="Clavel T."/>
        </authorList>
    </citation>
    <scope>NUCLEOTIDE SEQUENCE [LARGE SCALE GENOMIC DNA]</scope>
    <source>
        <strain evidence="10 11">CLA-AA-H249</strain>
    </source>
</reference>
<dbReference type="InterPro" id="IPR018044">
    <property type="entry name" value="Peptidase_S11"/>
</dbReference>
<evidence type="ECO:0000313" key="10">
    <source>
        <dbReference type="EMBL" id="MEQ2711645.1"/>
    </source>
</evidence>
<evidence type="ECO:0000259" key="9">
    <source>
        <dbReference type="Pfam" id="PF00768"/>
    </source>
</evidence>
<keyword evidence="2 8" id="KW-0732">Signal</keyword>
<accession>A0ABV1IWS0</accession>
<sequence length="320" mass="34865">MKKIICMIMSIMMVAMSGCQSSSAASLDYEQHYKTTGTAMKESALSDRWESKGSKVAVVSKKKAENEDYPDAKEVLLVNNTKNKVLVSQKVFDQAYPASTTKIMTALLTLENLDLNKVVTIKHDITFPDGAAVAVHLKKGDKITVEALLNALIIMSANDAAVALGEEVSGDLTSFVKLMNKRAKELGATNTHFANPNGLHLANHYSTAYDLYLIFKEVAKHNEFFNIAGRSSSRIEYTGSKGQLKVYDMASTNQYIAGTYTLPSNVYMIGGKTGTTTQAGSCLILLTKNKDGEEFISVVLKGATKSALYHTMTDILSKEN</sequence>
<evidence type="ECO:0000256" key="4">
    <source>
        <dbReference type="ARBA" id="ARBA00022960"/>
    </source>
</evidence>
<keyword evidence="11" id="KW-1185">Reference proteome</keyword>
<dbReference type="InterPro" id="IPR012338">
    <property type="entry name" value="Beta-lactam/transpept-like"/>
</dbReference>
<dbReference type="InterPro" id="IPR001967">
    <property type="entry name" value="Peptidase_S11_N"/>
</dbReference>
<dbReference type="Pfam" id="PF00768">
    <property type="entry name" value="Peptidase_S11"/>
    <property type="match status" value="1"/>
</dbReference>
<keyword evidence="4" id="KW-0133">Cell shape</keyword>
<evidence type="ECO:0000256" key="7">
    <source>
        <dbReference type="RuleBase" id="RU004016"/>
    </source>
</evidence>
<evidence type="ECO:0000256" key="2">
    <source>
        <dbReference type="ARBA" id="ARBA00022729"/>
    </source>
</evidence>
<evidence type="ECO:0000256" key="5">
    <source>
        <dbReference type="ARBA" id="ARBA00022984"/>
    </source>
</evidence>
<dbReference type="GO" id="GO:0016787">
    <property type="term" value="F:hydrolase activity"/>
    <property type="evidence" value="ECO:0007669"/>
    <property type="project" value="UniProtKB-KW"/>
</dbReference>
<feature type="domain" description="Peptidase S11 D-alanyl-D-alanine carboxypeptidase A N-terminal" evidence="9">
    <location>
        <begin position="64"/>
        <end position="302"/>
    </location>
</feature>
<dbReference type="PANTHER" id="PTHR21581">
    <property type="entry name" value="D-ALANYL-D-ALANINE CARBOXYPEPTIDASE"/>
    <property type="match status" value="1"/>
</dbReference>
<proteinExistence type="inferred from homology"/>
<dbReference type="PROSITE" id="PS51257">
    <property type="entry name" value="PROKAR_LIPOPROTEIN"/>
    <property type="match status" value="1"/>
</dbReference>
<feature type="chain" id="PRO_5047378955" evidence="8">
    <location>
        <begin position="25"/>
        <end position="320"/>
    </location>
</feature>
<comment type="similarity">
    <text evidence="1 7">Belongs to the peptidase S11 family.</text>
</comment>
<protein>
    <submittedName>
        <fullName evidence="10">Serine hydrolase</fullName>
    </submittedName>
</protein>
<evidence type="ECO:0000313" key="11">
    <source>
        <dbReference type="Proteomes" id="UP001482154"/>
    </source>
</evidence>
<evidence type="ECO:0000256" key="1">
    <source>
        <dbReference type="ARBA" id="ARBA00007164"/>
    </source>
</evidence>
<dbReference type="SUPFAM" id="SSF56601">
    <property type="entry name" value="beta-lactamase/transpeptidase-like"/>
    <property type="match status" value="1"/>
</dbReference>
<evidence type="ECO:0000256" key="6">
    <source>
        <dbReference type="ARBA" id="ARBA00023316"/>
    </source>
</evidence>
<feature type="signal peptide" evidence="8">
    <location>
        <begin position="1"/>
        <end position="24"/>
    </location>
</feature>
<comment type="caution">
    <text evidence="10">The sequence shown here is derived from an EMBL/GenBank/DDBJ whole genome shotgun (WGS) entry which is preliminary data.</text>
</comment>
<name>A0ABV1IWS0_9FIRM</name>
<dbReference type="RefSeq" id="WP_249182969.1">
    <property type="nucleotide sequence ID" value="NZ_JBBNIN010000017.1"/>
</dbReference>
<keyword evidence="3 10" id="KW-0378">Hydrolase</keyword>
<evidence type="ECO:0000256" key="8">
    <source>
        <dbReference type="SAM" id="SignalP"/>
    </source>
</evidence>
<dbReference type="PANTHER" id="PTHR21581:SF6">
    <property type="entry name" value="TRAFFICKING PROTEIN PARTICLE COMPLEX SUBUNIT 12"/>
    <property type="match status" value="1"/>
</dbReference>
<gene>
    <name evidence="10" type="ORF">AAAU51_10745</name>
</gene>
<organism evidence="10 11">
    <name type="scientific">Anaerostipes amylophilus</name>
    <dbReference type="NCBI Taxonomy" id="2981779"/>
    <lineage>
        <taxon>Bacteria</taxon>
        <taxon>Bacillati</taxon>
        <taxon>Bacillota</taxon>
        <taxon>Clostridia</taxon>
        <taxon>Lachnospirales</taxon>
        <taxon>Lachnospiraceae</taxon>
        <taxon>Anaerostipes</taxon>
    </lineage>
</organism>
<keyword evidence="5" id="KW-0573">Peptidoglycan synthesis</keyword>
<keyword evidence="6" id="KW-0961">Cell wall biogenesis/degradation</keyword>
<evidence type="ECO:0000256" key="3">
    <source>
        <dbReference type="ARBA" id="ARBA00022801"/>
    </source>
</evidence>